<dbReference type="SUPFAM" id="SSF51430">
    <property type="entry name" value="NAD(P)-linked oxidoreductase"/>
    <property type="match status" value="1"/>
</dbReference>
<dbReference type="Pfam" id="PF00248">
    <property type="entry name" value="Aldo_ket_red"/>
    <property type="match status" value="1"/>
</dbReference>
<protein>
    <submittedName>
        <fullName evidence="2">D-arabinose 1-dehydrogenase</fullName>
    </submittedName>
</protein>
<gene>
    <name evidence="2" type="ORF">EAG_10525</name>
</gene>
<dbReference type="InterPro" id="IPR023210">
    <property type="entry name" value="NADP_OxRdtase_dom"/>
</dbReference>
<dbReference type="CDD" id="cd19163">
    <property type="entry name" value="AKR_galDH"/>
    <property type="match status" value="1"/>
</dbReference>
<name>E2AF32_CAMFO</name>
<dbReference type="OMA" id="DYDNMFD"/>
<dbReference type="FunCoup" id="E2AF32">
    <property type="interactions" value="61"/>
</dbReference>
<dbReference type="InterPro" id="IPR044479">
    <property type="entry name" value="LGALDH-like"/>
</dbReference>
<dbReference type="GO" id="GO:0010349">
    <property type="term" value="F:L-galactose dehydrogenase activity"/>
    <property type="evidence" value="ECO:0007669"/>
    <property type="project" value="InterPro"/>
</dbReference>
<reference evidence="2 3" key="1">
    <citation type="journal article" date="2010" name="Science">
        <title>Genomic comparison of the ants Camponotus floridanus and Harpegnathos saltator.</title>
        <authorList>
            <person name="Bonasio R."/>
            <person name="Zhang G."/>
            <person name="Ye C."/>
            <person name="Mutti N.S."/>
            <person name="Fang X."/>
            <person name="Qin N."/>
            <person name="Donahue G."/>
            <person name="Yang P."/>
            <person name="Li Q."/>
            <person name="Li C."/>
            <person name="Zhang P."/>
            <person name="Huang Z."/>
            <person name="Berger S.L."/>
            <person name="Reinberg D."/>
            <person name="Wang J."/>
            <person name="Liebig J."/>
        </authorList>
    </citation>
    <scope>NUCLEOTIDE SEQUENCE [LARGE SCALE GENOMIC DNA]</scope>
    <source>
        <strain evidence="3">C129</strain>
    </source>
</reference>
<evidence type="ECO:0000313" key="3">
    <source>
        <dbReference type="Proteomes" id="UP000000311"/>
    </source>
</evidence>
<sequence length="335" mass="37986">MKAMEYKELGKTGLFVSKLSFGCGPLGCHYGTYDETDAIEAVRQAIKQGVNYIDTAPWYGQGRSETILGKALKGIPRGAYYIATKIGRYELDYDNMFDFSVEKTRKSLKKSLELLGLDYVDVIQARDIIHDIEFAPSLDIIITQTLPELSKQVAEGKAKYIGLTGYPMSVLKECIEKSNINIACVLSYARLTLIDDTLLEYIPFFKKHNIGLINAAALSMSLLTNNGPPNWHPASDETKEQCANAAQYCKNQNVELSKLAIWHSMQYTNVDTNLIGIQNTKQLQMNLDVLRNSITEKEKTLLQEIQEKYLSTIKNQHWEDKEIQMYQKAMKNNVR</sequence>
<dbReference type="GO" id="GO:0005829">
    <property type="term" value="C:cytosol"/>
    <property type="evidence" value="ECO:0007669"/>
    <property type="project" value="TreeGrafter"/>
</dbReference>
<dbReference type="FunFam" id="3.20.20.100:FF:000011">
    <property type="entry name" value="Aldo/keto reductase"/>
    <property type="match status" value="1"/>
</dbReference>
<dbReference type="AlphaFoldDB" id="E2AF32"/>
<accession>E2AF32</accession>
<dbReference type="OrthoDB" id="48988at2759"/>
<proteinExistence type="predicted"/>
<dbReference type="InterPro" id="IPR036812">
    <property type="entry name" value="NAD(P)_OxRdtase_dom_sf"/>
</dbReference>
<dbReference type="Gene3D" id="3.20.20.100">
    <property type="entry name" value="NADP-dependent oxidoreductase domain"/>
    <property type="match status" value="1"/>
</dbReference>
<dbReference type="InterPro" id="IPR020471">
    <property type="entry name" value="AKR"/>
</dbReference>
<evidence type="ECO:0000313" key="2">
    <source>
        <dbReference type="EMBL" id="EFN67987.1"/>
    </source>
</evidence>
<dbReference type="Proteomes" id="UP000000311">
    <property type="component" value="Unassembled WGS sequence"/>
</dbReference>
<keyword evidence="3" id="KW-1185">Reference proteome</keyword>
<feature type="domain" description="NADP-dependent oxidoreductase" evidence="1">
    <location>
        <begin position="18"/>
        <end position="306"/>
    </location>
</feature>
<dbReference type="STRING" id="104421.E2AF32"/>
<dbReference type="PANTHER" id="PTHR42686">
    <property type="entry name" value="GH17980P-RELATED"/>
    <property type="match status" value="1"/>
</dbReference>
<dbReference type="InParanoid" id="E2AF32"/>
<organism evidence="3">
    <name type="scientific">Camponotus floridanus</name>
    <name type="common">Florida carpenter ant</name>
    <dbReference type="NCBI Taxonomy" id="104421"/>
    <lineage>
        <taxon>Eukaryota</taxon>
        <taxon>Metazoa</taxon>
        <taxon>Ecdysozoa</taxon>
        <taxon>Arthropoda</taxon>
        <taxon>Hexapoda</taxon>
        <taxon>Insecta</taxon>
        <taxon>Pterygota</taxon>
        <taxon>Neoptera</taxon>
        <taxon>Endopterygota</taxon>
        <taxon>Hymenoptera</taxon>
        <taxon>Apocrita</taxon>
        <taxon>Aculeata</taxon>
        <taxon>Formicoidea</taxon>
        <taxon>Formicidae</taxon>
        <taxon>Formicinae</taxon>
        <taxon>Camponotus</taxon>
    </lineage>
</organism>
<dbReference type="EMBL" id="GL438984">
    <property type="protein sequence ID" value="EFN67987.1"/>
    <property type="molecule type" value="Genomic_DNA"/>
</dbReference>
<evidence type="ECO:0000259" key="1">
    <source>
        <dbReference type="Pfam" id="PF00248"/>
    </source>
</evidence>
<dbReference type="PANTHER" id="PTHR42686:SF1">
    <property type="entry name" value="GH17980P-RELATED"/>
    <property type="match status" value="1"/>
</dbReference>